<evidence type="ECO:0000256" key="1">
    <source>
        <dbReference type="SAM" id="MobiDB-lite"/>
    </source>
</evidence>
<dbReference type="SUPFAM" id="SSF57756">
    <property type="entry name" value="Retrovirus zinc finger-like domains"/>
    <property type="match status" value="1"/>
</dbReference>
<dbReference type="SMART" id="SM00343">
    <property type="entry name" value="ZnF_C2HC"/>
    <property type="match status" value="2"/>
</dbReference>
<sequence>MYCLHPSMHKRHNLVRRINKASSRRDTDPAIPGTGSQQSQMNIDAPSLEDNGGKKPQGQGQNGKQSGANTNVAAKPPATNQEAQTCANCLKPGHPIARCQGPADEHGFMPGCPSCNKLDHIYEQCPKYNPDAPNAAKRLAKVMLRSRQNRVPLKCTKPPVEHIMPGPGEEVHGLMPWTKEFAIDDARAHPEYWKGLKYHRYPR</sequence>
<evidence type="ECO:0000313" key="4">
    <source>
        <dbReference type="Proteomes" id="UP000241818"/>
    </source>
</evidence>
<dbReference type="STRING" id="857342.A0A2T3AQS6"/>
<organism evidence="3 4">
    <name type="scientific">Amorphotheca resinae ATCC 22711</name>
    <dbReference type="NCBI Taxonomy" id="857342"/>
    <lineage>
        <taxon>Eukaryota</taxon>
        <taxon>Fungi</taxon>
        <taxon>Dikarya</taxon>
        <taxon>Ascomycota</taxon>
        <taxon>Pezizomycotina</taxon>
        <taxon>Leotiomycetes</taxon>
        <taxon>Helotiales</taxon>
        <taxon>Amorphothecaceae</taxon>
        <taxon>Amorphotheca</taxon>
    </lineage>
</organism>
<gene>
    <name evidence="3" type="ORF">M430DRAFT_187045</name>
</gene>
<dbReference type="InterPro" id="IPR036875">
    <property type="entry name" value="Znf_CCHC_sf"/>
</dbReference>
<keyword evidence="4" id="KW-1185">Reference proteome</keyword>
<reference evidence="3 4" key="1">
    <citation type="journal article" date="2018" name="New Phytol.">
        <title>Comparative genomics and transcriptomics depict ericoid mycorrhizal fungi as versatile saprotrophs and plant mutualists.</title>
        <authorList>
            <person name="Martino E."/>
            <person name="Morin E."/>
            <person name="Grelet G.A."/>
            <person name="Kuo A."/>
            <person name="Kohler A."/>
            <person name="Daghino S."/>
            <person name="Barry K.W."/>
            <person name="Cichocki N."/>
            <person name="Clum A."/>
            <person name="Dockter R.B."/>
            <person name="Hainaut M."/>
            <person name="Kuo R.C."/>
            <person name="LaButti K."/>
            <person name="Lindahl B.D."/>
            <person name="Lindquist E.A."/>
            <person name="Lipzen A."/>
            <person name="Khouja H.R."/>
            <person name="Magnuson J."/>
            <person name="Murat C."/>
            <person name="Ohm R.A."/>
            <person name="Singer S.W."/>
            <person name="Spatafora J.W."/>
            <person name="Wang M."/>
            <person name="Veneault-Fourrey C."/>
            <person name="Henrissat B."/>
            <person name="Grigoriev I.V."/>
            <person name="Martin F.M."/>
            <person name="Perotto S."/>
        </authorList>
    </citation>
    <scope>NUCLEOTIDE SEQUENCE [LARGE SCALE GENOMIC DNA]</scope>
    <source>
        <strain evidence="3 4">ATCC 22711</strain>
    </source>
</reference>
<dbReference type="InterPro" id="IPR001878">
    <property type="entry name" value="Znf_CCHC"/>
</dbReference>
<dbReference type="RefSeq" id="XP_024716980.1">
    <property type="nucleotide sequence ID" value="XM_024863929.1"/>
</dbReference>
<name>A0A2T3AQS6_AMORE</name>
<dbReference type="AlphaFoldDB" id="A0A2T3AQS6"/>
<feature type="domain" description="CCHC-type" evidence="2">
    <location>
        <begin position="85"/>
        <end position="101"/>
    </location>
</feature>
<dbReference type="Gene3D" id="4.10.60.10">
    <property type="entry name" value="Zinc finger, CCHC-type"/>
    <property type="match status" value="1"/>
</dbReference>
<proteinExistence type="predicted"/>
<dbReference type="EMBL" id="KZ679018">
    <property type="protein sequence ID" value="PSS08582.1"/>
    <property type="molecule type" value="Genomic_DNA"/>
</dbReference>
<feature type="domain" description="CCHC-type" evidence="2">
    <location>
        <begin position="111"/>
        <end position="127"/>
    </location>
</feature>
<protein>
    <recommendedName>
        <fullName evidence="2">CCHC-type domain-containing protein</fullName>
    </recommendedName>
</protein>
<dbReference type="GeneID" id="36572010"/>
<dbReference type="InParanoid" id="A0A2T3AQS6"/>
<accession>A0A2T3AQS6</accession>
<evidence type="ECO:0000259" key="2">
    <source>
        <dbReference type="SMART" id="SM00343"/>
    </source>
</evidence>
<dbReference type="Proteomes" id="UP000241818">
    <property type="component" value="Unassembled WGS sequence"/>
</dbReference>
<evidence type="ECO:0000313" key="3">
    <source>
        <dbReference type="EMBL" id="PSS08582.1"/>
    </source>
</evidence>
<dbReference type="GO" id="GO:0003676">
    <property type="term" value="F:nucleic acid binding"/>
    <property type="evidence" value="ECO:0007669"/>
    <property type="project" value="InterPro"/>
</dbReference>
<dbReference type="GO" id="GO:0008270">
    <property type="term" value="F:zinc ion binding"/>
    <property type="evidence" value="ECO:0007669"/>
    <property type="project" value="InterPro"/>
</dbReference>
<feature type="compositionally biased region" description="Low complexity" evidence="1">
    <location>
        <begin position="54"/>
        <end position="69"/>
    </location>
</feature>
<feature type="region of interest" description="Disordered" evidence="1">
    <location>
        <begin position="17"/>
        <end position="79"/>
    </location>
</feature>